<reference evidence="10" key="1">
    <citation type="submission" date="2014-02" db="EMBL/GenBank/DDBJ databases">
        <authorList>
            <person name="Genoscope - CEA"/>
        </authorList>
    </citation>
    <scope>NUCLEOTIDE SEQUENCE</scope>
    <source>
        <strain evidence="10">LS3</strain>
    </source>
</reference>
<dbReference type="Pfam" id="PF00083">
    <property type="entry name" value="Sugar_tr"/>
    <property type="match status" value="1"/>
</dbReference>
<dbReference type="FunFam" id="1.20.1250.20:FF:000026">
    <property type="entry name" value="MFS quinate transporter QutD"/>
    <property type="match status" value="1"/>
</dbReference>
<accession>A0A060T8Z7</accession>
<dbReference type="PROSITE" id="PS50850">
    <property type="entry name" value="MFS"/>
    <property type="match status" value="1"/>
</dbReference>
<dbReference type="PROSITE" id="PS00216">
    <property type="entry name" value="SUGAR_TRANSPORT_1"/>
    <property type="match status" value="1"/>
</dbReference>
<comment type="subcellular location">
    <subcellularLocation>
        <location evidence="1">Membrane</location>
        <topology evidence="1">Multi-pass membrane protein</topology>
    </subcellularLocation>
</comment>
<dbReference type="InterPro" id="IPR036259">
    <property type="entry name" value="MFS_trans_sf"/>
</dbReference>
<evidence type="ECO:0000256" key="2">
    <source>
        <dbReference type="ARBA" id="ARBA00010992"/>
    </source>
</evidence>
<dbReference type="GO" id="GO:0005351">
    <property type="term" value="F:carbohydrate:proton symporter activity"/>
    <property type="evidence" value="ECO:0007669"/>
    <property type="project" value="TreeGrafter"/>
</dbReference>
<feature type="transmembrane region" description="Helical" evidence="8">
    <location>
        <begin position="80"/>
        <end position="99"/>
    </location>
</feature>
<dbReference type="EMBL" id="HG937693">
    <property type="protein sequence ID" value="CDP35651.1"/>
    <property type="molecule type" value="Genomic_DNA"/>
</dbReference>
<feature type="transmembrane region" description="Helical" evidence="8">
    <location>
        <begin position="54"/>
        <end position="73"/>
    </location>
</feature>
<keyword evidence="6 8" id="KW-0472">Membrane</keyword>
<feature type="transmembrane region" description="Helical" evidence="8">
    <location>
        <begin position="140"/>
        <end position="158"/>
    </location>
</feature>
<evidence type="ECO:0000256" key="1">
    <source>
        <dbReference type="ARBA" id="ARBA00004141"/>
    </source>
</evidence>
<dbReference type="PhylomeDB" id="A0A060T8Z7"/>
<feature type="transmembrane region" description="Helical" evidence="8">
    <location>
        <begin position="105"/>
        <end position="128"/>
    </location>
</feature>
<gene>
    <name evidence="10" type="ORF">GNLVRS02_ARAD1C40326g</name>
</gene>
<dbReference type="PROSITE" id="PS00217">
    <property type="entry name" value="SUGAR_TRANSPORT_2"/>
    <property type="match status" value="1"/>
</dbReference>
<evidence type="ECO:0000256" key="3">
    <source>
        <dbReference type="ARBA" id="ARBA00022448"/>
    </source>
</evidence>
<keyword evidence="4 8" id="KW-0812">Transmembrane</keyword>
<evidence type="ECO:0000256" key="4">
    <source>
        <dbReference type="ARBA" id="ARBA00022692"/>
    </source>
</evidence>
<organism evidence="10">
    <name type="scientific">Blastobotrys adeninivorans</name>
    <name type="common">Yeast</name>
    <name type="synonym">Arxula adeninivorans</name>
    <dbReference type="NCBI Taxonomy" id="409370"/>
    <lineage>
        <taxon>Eukaryota</taxon>
        <taxon>Fungi</taxon>
        <taxon>Dikarya</taxon>
        <taxon>Ascomycota</taxon>
        <taxon>Saccharomycotina</taxon>
        <taxon>Dipodascomycetes</taxon>
        <taxon>Dipodascales</taxon>
        <taxon>Trichomonascaceae</taxon>
        <taxon>Blastobotrys</taxon>
    </lineage>
</organism>
<dbReference type="InterPro" id="IPR005829">
    <property type="entry name" value="Sugar_transporter_CS"/>
</dbReference>
<evidence type="ECO:0000256" key="6">
    <source>
        <dbReference type="ARBA" id="ARBA00023136"/>
    </source>
</evidence>
<evidence type="ECO:0000256" key="5">
    <source>
        <dbReference type="ARBA" id="ARBA00022989"/>
    </source>
</evidence>
<sequence>MINWRLVLLTATTCLGGVLFGYDTGFIGAAVTLPGFRNDFGINDDNDSQLSGNVVATLQAGCFFGAILTSFITARFGRKWALVLCGAVFMIGAVLQTASHGILGVFYAGRVVSGLGVGAASMLTPTYASEMAPKKIRGKLLTAYGAAVFGSIALSYWIDYACQQRLSGSTQWLVPVALQLVPGSALIIGMIPLPESCRWLIKKQRLAEGMKSLRYIRTGTDEVQILEEYAEIVDSVEQEVAATEGVTFKEVFMKGNRNRMLIAICLMILQQLTGTNAFTYYAPIFFKSIGMSGESASLFATGLYGVVKTISSLIWILFFIERVGRKYSLIGGGTVMACALLIVAIIYAKVHPSSHNEGPTPPGTYAMIVMIFVYCVAYSTSWGPVPMAYSAEIFPNRLREYGVTAAAATQWAFNFMISKIVPIAIETLDWRLFLMFSIFTFAAVIYTIIFIKETKGLGLEEMDALFGSAAAIDVNDAHKRVQGIATAEQKQAELTHVEEIGGNEDGHLHASTSRTSR</sequence>
<dbReference type="Gene3D" id="1.20.1250.20">
    <property type="entry name" value="MFS general substrate transporter like domains"/>
    <property type="match status" value="1"/>
</dbReference>
<protein>
    <submittedName>
        <fullName evidence="10">ARAD1C40326p</fullName>
    </submittedName>
</protein>
<keyword evidence="3 7" id="KW-0813">Transport</keyword>
<feature type="transmembrane region" description="Helical" evidence="8">
    <location>
        <begin position="302"/>
        <end position="320"/>
    </location>
</feature>
<evidence type="ECO:0000259" key="9">
    <source>
        <dbReference type="PROSITE" id="PS50850"/>
    </source>
</evidence>
<feature type="transmembrane region" description="Helical" evidence="8">
    <location>
        <begin position="431"/>
        <end position="451"/>
    </location>
</feature>
<reference evidence="10" key="2">
    <citation type="submission" date="2014-06" db="EMBL/GenBank/DDBJ databases">
        <title>The complete genome of Blastobotrys (Arxula) adeninivorans LS3 - a yeast of biotechnological interest.</title>
        <authorList>
            <person name="Kunze G."/>
            <person name="Gaillardin C."/>
            <person name="Czernicka M."/>
            <person name="Durrens P."/>
            <person name="Martin T."/>
            <person name="Boer E."/>
            <person name="Gabaldon T."/>
            <person name="Cruz J."/>
            <person name="Talla E."/>
            <person name="Marck C."/>
            <person name="Goffeau A."/>
            <person name="Barbe V."/>
            <person name="Baret P."/>
            <person name="Baronian K."/>
            <person name="Beier S."/>
            <person name="Bleykasten C."/>
            <person name="Bode R."/>
            <person name="Casaregola S."/>
            <person name="Despons L."/>
            <person name="Fairhead C."/>
            <person name="Giersberg M."/>
            <person name="Gierski P."/>
            <person name="Hahnel U."/>
            <person name="Hartmann A."/>
            <person name="Jankowska D."/>
            <person name="Jubin C."/>
            <person name="Jung P."/>
            <person name="Lafontaine I."/>
            <person name="Leh-Louis V."/>
            <person name="Lemaire M."/>
            <person name="Marcet-Houben M."/>
            <person name="Mascher M."/>
            <person name="Morel G."/>
            <person name="Richard G.-F."/>
            <person name="Riechen J."/>
            <person name="Sacerdot C."/>
            <person name="Sarkar A."/>
            <person name="Savel G."/>
            <person name="Schacherer J."/>
            <person name="Sherman D."/>
            <person name="Straub M.-L."/>
            <person name="Stein N."/>
            <person name="Thierry A."/>
            <person name="Trautwein-Schult A."/>
            <person name="Westhof E."/>
            <person name="Worch S."/>
            <person name="Dujon B."/>
            <person name="Souciet J.-L."/>
            <person name="Wincker P."/>
            <person name="Scholz U."/>
            <person name="Neuveglise N."/>
        </authorList>
    </citation>
    <scope>NUCLEOTIDE SEQUENCE</scope>
    <source>
        <strain evidence="10">LS3</strain>
    </source>
</reference>
<dbReference type="PANTHER" id="PTHR48022:SF23">
    <property type="entry name" value="MAJOR FACILITATOR SUPERFAMILY (MFS) PROFILE DOMAIN-CONTAINING PROTEIN"/>
    <property type="match status" value="1"/>
</dbReference>
<dbReference type="GO" id="GO:0016020">
    <property type="term" value="C:membrane"/>
    <property type="evidence" value="ECO:0007669"/>
    <property type="project" value="UniProtKB-SubCell"/>
</dbReference>
<evidence type="ECO:0000256" key="8">
    <source>
        <dbReference type="SAM" id="Phobius"/>
    </source>
</evidence>
<feature type="domain" description="Major facilitator superfamily (MFS) profile" evidence="9">
    <location>
        <begin position="9"/>
        <end position="455"/>
    </location>
</feature>
<dbReference type="InterPro" id="IPR005828">
    <property type="entry name" value="MFS_sugar_transport-like"/>
</dbReference>
<dbReference type="PRINTS" id="PR00171">
    <property type="entry name" value="SUGRTRNSPORT"/>
</dbReference>
<dbReference type="InterPro" id="IPR050360">
    <property type="entry name" value="MFS_Sugar_Transporters"/>
</dbReference>
<comment type="similarity">
    <text evidence="2 7">Belongs to the major facilitator superfamily. Sugar transporter (TC 2.A.1.1) family.</text>
</comment>
<evidence type="ECO:0000256" key="7">
    <source>
        <dbReference type="RuleBase" id="RU003346"/>
    </source>
</evidence>
<feature type="transmembrane region" description="Helical" evidence="8">
    <location>
        <begin position="368"/>
        <end position="389"/>
    </location>
</feature>
<feature type="transmembrane region" description="Helical" evidence="8">
    <location>
        <begin position="261"/>
        <end position="282"/>
    </location>
</feature>
<feature type="transmembrane region" description="Helical" evidence="8">
    <location>
        <begin position="401"/>
        <end position="425"/>
    </location>
</feature>
<dbReference type="NCBIfam" id="TIGR00879">
    <property type="entry name" value="SP"/>
    <property type="match status" value="1"/>
</dbReference>
<feature type="transmembrane region" description="Helical" evidence="8">
    <location>
        <begin position="170"/>
        <end position="193"/>
    </location>
</feature>
<dbReference type="SUPFAM" id="SSF103473">
    <property type="entry name" value="MFS general substrate transporter"/>
    <property type="match status" value="1"/>
</dbReference>
<proteinExistence type="inferred from homology"/>
<name>A0A060T8Z7_BLAAD</name>
<dbReference type="InterPro" id="IPR003663">
    <property type="entry name" value="Sugar/inositol_transpt"/>
</dbReference>
<feature type="transmembrane region" description="Helical" evidence="8">
    <location>
        <begin position="327"/>
        <end position="348"/>
    </location>
</feature>
<dbReference type="AlphaFoldDB" id="A0A060T8Z7"/>
<keyword evidence="5 8" id="KW-1133">Transmembrane helix</keyword>
<dbReference type="PANTHER" id="PTHR48022">
    <property type="entry name" value="PLASTIDIC GLUCOSE TRANSPORTER 4"/>
    <property type="match status" value="1"/>
</dbReference>
<dbReference type="InterPro" id="IPR020846">
    <property type="entry name" value="MFS_dom"/>
</dbReference>
<evidence type="ECO:0000313" key="10">
    <source>
        <dbReference type="EMBL" id="CDP35651.1"/>
    </source>
</evidence>